<dbReference type="GO" id="GO:0005524">
    <property type="term" value="F:ATP binding"/>
    <property type="evidence" value="ECO:0007669"/>
    <property type="project" value="TreeGrafter"/>
</dbReference>
<gene>
    <name evidence="2" type="ORF">CEUSTIGMA_g12412.t1</name>
</gene>
<sequence>MQVLRNLSGNVKTNRANRSAPHRCPCASRRIVRVMASEENGTSIKRATYAELESMKVDLSAFPSCQFFSVDAIVRPWRLPFVVSKLASCGIRGMTTQDVRGVGMQGGLRERYAGTEFSDTDLVSKAKINVVVARTQVELVSRIIAASAYTGEIGDGKIFIHPVADVIRIRTAETGAVAEHMEGGMEDMRASPEDK</sequence>
<proteinExistence type="inferred from homology"/>
<keyword evidence="3" id="KW-1185">Reference proteome</keyword>
<dbReference type="SMART" id="SM00938">
    <property type="entry name" value="P-II"/>
    <property type="match status" value="1"/>
</dbReference>
<reference evidence="2 3" key="1">
    <citation type="submission" date="2017-08" db="EMBL/GenBank/DDBJ databases">
        <title>Acidophilic green algal genome provides insights into adaptation to an acidic environment.</title>
        <authorList>
            <person name="Hirooka S."/>
            <person name="Hirose Y."/>
            <person name="Kanesaki Y."/>
            <person name="Higuchi S."/>
            <person name="Fujiwara T."/>
            <person name="Onuma R."/>
            <person name="Era A."/>
            <person name="Ohbayashi R."/>
            <person name="Uzuka A."/>
            <person name="Nozaki H."/>
            <person name="Yoshikawa H."/>
            <person name="Miyagishima S.Y."/>
        </authorList>
    </citation>
    <scope>NUCLEOTIDE SEQUENCE [LARGE SCALE GENOMIC DNA]</scope>
    <source>
        <strain evidence="2 3">NIES-2499</strain>
    </source>
</reference>
<comment type="caution">
    <text evidence="2">The sequence shown here is derived from an EMBL/GenBank/DDBJ whole genome shotgun (WGS) entry which is preliminary data.</text>
</comment>
<dbReference type="PANTHER" id="PTHR30115:SF11">
    <property type="entry name" value="NITROGEN REGULATORY PROTEIN P-II HOMOLOG"/>
    <property type="match status" value="1"/>
</dbReference>
<evidence type="ECO:0000313" key="2">
    <source>
        <dbReference type="EMBL" id="GAX84991.1"/>
    </source>
</evidence>
<accession>A0A250XPI9</accession>
<dbReference type="PROSITE" id="PS51343">
    <property type="entry name" value="PII_GLNB_DOM"/>
    <property type="match status" value="1"/>
</dbReference>
<organism evidence="2 3">
    <name type="scientific">Chlamydomonas eustigma</name>
    <dbReference type="NCBI Taxonomy" id="1157962"/>
    <lineage>
        <taxon>Eukaryota</taxon>
        <taxon>Viridiplantae</taxon>
        <taxon>Chlorophyta</taxon>
        <taxon>core chlorophytes</taxon>
        <taxon>Chlorophyceae</taxon>
        <taxon>CS clade</taxon>
        <taxon>Chlamydomonadales</taxon>
        <taxon>Chlamydomonadaceae</taxon>
        <taxon>Chlamydomonas</taxon>
    </lineage>
</organism>
<dbReference type="PRINTS" id="PR00340">
    <property type="entry name" value="PIIGLNB"/>
</dbReference>
<dbReference type="Pfam" id="PF00543">
    <property type="entry name" value="P-II"/>
    <property type="match status" value="1"/>
</dbReference>
<protein>
    <recommendedName>
        <fullName evidence="4">Nitrogen regulatory protein P-II</fullName>
    </recommendedName>
</protein>
<dbReference type="Gene3D" id="3.30.70.120">
    <property type="match status" value="1"/>
</dbReference>
<evidence type="ECO:0000256" key="1">
    <source>
        <dbReference type="RuleBase" id="RU003936"/>
    </source>
</evidence>
<dbReference type="PANTHER" id="PTHR30115">
    <property type="entry name" value="NITROGEN REGULATORY PROTEIN P-II"/>
    <property type="match status" value="1"/>
</dbReference>
<evidence type="ECO:0000313" key="3">
    <source>
        <dbReference type="Proteomes" id="UP000232323"/>
    </source>
</evidence>
<dbReference type="EMBL" id="BEGY01000144">
    <property type="protein sequence ID" value="GAX84991.1"/>
    <property type="molecule type" value="Genomic_DNA"/>
</dbReference>
<dbReference type="InterPro" id="IPR011322">
    <property type="entry name" value="N-reg_PII-like_a/b"/>
</dbReference>
<dbReference type="GO" id="GO:0005829">
    <property type="term" value="C:cytosol"/>
    <property type="evidence" value="ECO:0007669"/>
    <property type="project" value="TreeGrafter"/>
</dbReference>
<dbReference type="AlphaFoldDB" id="A0A250XPI9"/>
<dbReference type="GO" id="GO:0030234">
    <property type="term" value="F:enzyme regulator activity"/>
    <property type="evidence" value="ECO:0007669"/>
    <property type="project" value="InterPro"/>
</dbReference>
<name>A0A250XPI9_9CHLO</name>
<dbReference type="OrthoDB" id="2016645at2759"/>
<dbReference type="Proteomes" id="UP000232323">
    <property type="component" value="Unassembled WGS sequence"/>
</dbReference>
<dbReference type="PROSITE" id="PS00638">
    <property type="entry name" value="PII_GLNB_CTER"/>
    <property type="match status" value="1"/>
</dbReference>
<evidence type="ECO:0008006" key="4">
    <source>
        <dbReference type="Google" id="ProtNLM"/>
    </source>
</evidence>
<dbReference type="GO" id="GO:0006808">
    <property type="term" value="P:regulation of nitrogen utilization"/>
    <property type="evidence" value="ECO:0007669"/>
    <property type="project" value="InterPro"/>
</dbReference>
<comment type="similarity">
    <text evidence="1">Belongs to the P(II) protein family.</text>
</comment>
<dbReference type="STRING" id="1157962.A0A250XPI9"/>
<dbReference type="InterPro" id="IPR017918">
    <property type="entry name" value="N-reg_PII_CS"/>
</dbReference>
<dbReference type="InterPro" id="IPR002187">
    <property type="entry name" value="N-reg_PII"/>
</dbReference>
<dbReference type="InterPro" id="IPR015867">
    <property type="entry name" value="N-reg_PII/ATP_PRibTrfase_C"/>
</dbReference>
<dbReference type="SUPFAM" id="SSF54913">
    <property type="entry name" value="GlnB-like"/>
    <property type="match status" value="1"/>
</dbReference>